<evidence type="ECO:0000313" key="3">
    <source>
        <dbReference type="EMBL" id="PQJ10239.1"/>
    </source>
</evidence>
<comment type="caution">
    <text evidence="3">The sequence shown here is derived from an EMBL/GenBank/DDBJ whole genome shotgun (WGS) entry which is preliminary data.</text>
</comment>
<dbReference type="Pfam" id="PF00072">
    <property type="entry name" value="Response_reg"/>
    <property type="match status" value="1"/>
</dbReference>
<name>A0A2S7STH3_9BACT</name>
<evidence type="ECO:0000256" key="1">
    <source>
        <dbReference type="PROSITE-ProRule" id="PRU00169"/>
    </source>
</evidence>
<dbReference type="SMART" id="SM00448">
    <property type="entry name" value="REC"/>
    <property type="match status" value="1"/>
</dbReference>
<evidence type="ECO:0000313" key="4">
    <source>
        <dbReference type="Proteomes" id="UP000239872"/>
    </source>
</evidence>
<dbReference type="EMBL" id="PPSL01000004">
    <property type="protein sequence ID" value="PQJ10239.1"/>
    <property type="molecule type" value="Genomic_DNA"/>
</dbReference>
<accession>A0A2S7STH3</accession>
<organism evidence="3 4">
    <name type="scientific">Flavipsychrobacter stenotrophus</name>
    <dbReference type="NCBI Taxonomy" id="2077091"/>
    <lineage>
        <taxon>Bacteria</taxon>
        <taxon>Pseudomonadati</taxon>
        <taxon>Bacteroidota</taxon>
        <taxon>Chitinophagia</taxon>
        <taxon>Chitinophagales</taxon>
        <taxon>Chitinophagaceae</taxon>
        <taxon>Flavipsychrobacter</taxon>
    </lineage>
</organism>
<keyword evidence="4" id="KW-1185">Reference proteome</keyword>
<dbReference type="Gene3D" id="3.40.50.2300">
    <property type="match status" value="1"/>
</dbReference>
<sequence length="146" mass="16877">MNQRDNEIDILLADDDPEDVFIFETALQDAEIGYVLRHANNGEALFVLLKDKLPYILFLDINMPCKDGVACITEIRKNREFDNLPVVMYTSNLSAKVVDECFEKGANLYMAKSFTFNTLIQNLKKVFAIDWEDYLHYPPKSRFVLS</sequence>
<dbReference type="PANTHER" id="PTHR44520">
    <property type="entry name" value="RESPONSE REGULATOR RCP1-RELATED"/>
    <property type="match status" value="1"/>
</dbReference>
<dbReference type="SUPFAM" id="SSF52172">
    <property type="entry name" value="CheY-like"/>
    <property type="match status" value="1"/>
</dbReference>
<dbReference type="InterPro" id="IPR001789">
    <property type="entry name" value="Sig_transdc_resp-reg_receiver"/>
</dbReference>
<dbReference type="InterPro" id="IPR052893">
    <property type="entry name" value="TCS_response_regulator"/>
</dbReference>
<dbReference type="OrthoDB" id="7631574at2"/>
<reference evidence="3 4" key="1">
    <citation type="submission" date="2018-01" db="EMBL/GenBank/DDBJ databases">
        <title>A novel member of the phylum Bacteroidetes isolated from glacier ice.</title>
        <authorList>
            <person name="Liu Q."/>
            <person name="Xin Y.-H."/>
        </authorList>
    </citation>
    <scope>NUCLEOTIDE SEQUENCE [LARGE SCALE GENOMIC DNA]</scope>
    <source>
        <strain evidence="3 4">RB1R16</strain>
    </source>
</reference>
<dbReference type="RefSeq" id="WP_105040248.1">
    <property type="nucleotide sequence ID" value="NZ_PPSL01000004.1"/>
</dbReference>
<dbReference type="Proteomes" id="UP000239872">
    <property type="component" value="Unassembled WGS sequence"/>
</dbReference>
<feature type="modified residue" description="4-aspartylphosphate" evidence="1">
    <location>
        <position position="60"/>
    </location>
</feature>
<gene>
    <name evidence="3" type="ORF">CJD36_016250</name>
</gene>
<protein>
    <submittedName>
        <fullName evidence="3">Response regulator</fullName>
    </submittedName>
</protein>
<proteinExistence type="predicted"/>
<feature type="domain" description="Response regulatory" evidence="2">
    <location>
        <begin position="9"/>
        <end position="127"/>
    </location>
</feature>
<dbReference type="GO" id="GO:0000160">
    <property type="term" value="P:phosphorelay signal transduction system"/>
    <property type="evidence" value="ECO:0007669"/>
    <property type="project" value="InterPro"/>
</dbReference>
<evidence type="ECO:0000259" key="2">
    <source>
        <dbReference type="PROSITE" id="PS50110"/>
    </source>
</evidence>
<dbReference type="InterPro" id="IPR011006">
    <property type="entry name" value="CheY-like_superfamily"/>
</dbReference>
<keyword evidence="1" id="KW-0597">Phosphoprotein</keyword>
<dbReference type="AlphaFoldDB" id="A0A2S7STH3"/>
<dbReference type="PROSITE" id="PS50110">
    <property type="entry name" value="RESPONSE_REGULATORY"/>
    <property type="match status" value="1"/>
</dbReference>